<organism evidence="2 3">
    <name type="scientific">Hymenobacter mucosus</name>
    <dbReference type="NCBI Taxonomy" id="1411120"/>
    <lineage>
        <taxon>Bacteria</taxon>
        <taxon>Pseudomonadati</taxon>
        <taxon>Bacteroidota</taxon>
        <taxon>Cytophagia</taxon>
        <taxon>Cytophagales</taxon>
        <taxon>Hymenobacteraceae</taxon>
        <taxon>Hymenobacter</taxon>
    </lineage>
</organism>
<dbReference type="GO" id="GO:0005886">
    <property type="term" value="C:plasma membrane"/>
    <property type="evidence" value="ECO:0007669"/>
    <property type="project" value="UniProtKB-SubCell"/>
</dbReference>
<accession>A0A238VDM3</accession>
<feature type="transmembrane region" description="Helical" evidence="1">
    <location>
        <begin position="225"/>
        <end position="258"/>
    </location>
</feature>
<feature type="transmembrane region" description="Helical" evidence="1">
    <location>
        <begin position="188"/>
        <end position="213"/>
    </location>
</feature>
<dbReference type="GO" id="GO:0016758">
    <property type="term" value="F:hexosyltransferase activity"/>
    <property type="evidence" value="ECO:0007669"/>
    <property type="project" value="InterPro"/>
</dbReference>
<evidence type="ECO:0000313" key="3">
    <source>
        <dbReference type="Proteomes" id="UP000198310"/>
    </source>
</evidence>
<gene>
    <name evidence="2" type="ORF">SAMN06269173_101492</name>
</gene>
<dbReference type="Proteomes" id="UP000198310">
    <property type="component" value="Unassembled WGS sequence"/>
</dbReference>
<evidence type="ECO:0008006" key="4">
    <source>
        <dbReference type="Google" id="ProtNLM"/>
    </source>
</evidence>
<feature type="transmembrane region" description="Helical" evidence="1">
    <location>
        <begin position="69"/>
        <end position="90"/>
    </location>
</feature>
<dbReference type="Pfam" id="PF26314">
    <property type="entry name" value="MptA_B_family"/>
    <property type="match status" value="1"/>
</dbReference>
<keyword evidence="1" id="KW-0812">Transmembrane</keyword>
<keyword evidence="1" id="KW-1133">Transmembrane helix</keyword>
<proteinExistence type="predicted"/>
<evidence type="ECO:0000256" key="1">
    <source>
        <dbReference type="SAM" id="Phobius"/>
    </source>
</evidence>
<protein>
    <recommendedName>
        <fullName evidence="4">DUF2029 domain-containing protein</fullName>
    </recommendedName>
</protein>
<dbReference type="AlphaFoldDB" id="A0A238VDM3"/>
<evidence type="ECO:0000313" key="2">
    <source>
        <dbReference type="EMBL" id="SNR32301.1"/>
    </source>
</evidence>
<dbReference type="EMBL" id="FZNS01000001">
    <property type="protein sequence ID" value="SNR32301.1"/>
    <property type="molecule type" value="Genomic_DNA"/>
</dbReference>
<keyword evidence="1" id="KW-0472">Membrane</keyword>
<sequence>MGPTPHHTTPANQPRPHSSIICWLLVLLAVAAYGGLAYYTPRHHFGQLLGLMMLAFGAYAGLWRARISLRVGLAVALGVRLLWLPALPAFSDDYYRFRWDGLLVAHGLSPFQYRPDELLRPLSLPISPSDTAAQQSELSPTDLRPVLSVREELGELYSKLNSPHYYSVYPPVCQAVFGVAAWLFPSSALGFVVVLRLVVLAAEIATAVLLLALLRTLRLPTRLALLYLLNPLVVVELTGNLHFEAVVITFLLLMFWLLGRNRVGLAGGALGLAAAAKLLPLLVVPLLVRRLGWKQFVVFGSVAGGVLLLLFVPFLSAQLLSNIGRSLNLYFRNFEFNASVYYLLRPIGEWLTGWNQIARIGPALALTTAIGSLALAGLEQTPSWRTLFTSALGLLTLYFLLATTVHPWYLTPLVALSIFTRFRYPLVWSGLAVLSYATYQTAAYTENLWLVALEYAGVGTMLLWELRRGSLTPTVRAV</sequence>
<feature type="transmembrane region" description="Helical" evidence="1">
    <location>
        <begin position="264"/>
        <end position="284"/>
    </location>
</feature>
<feature type="transmembrane region" description="Helical" evidence="1">
    <location>
        <begin position="45"/>
        <end position="62"/>
    </location>
</feature>
<feature type="transmembrane region" description="Helical" evidence="1">
    <location>
        <begin position="296"/>
        <end position="315"/>
    </location>
</feature>
<reference evidence="3" key="1">
    <citation type="submission" date="2017-06" db="EMBL/GenBank/DDBJ databases">
        <authorList>
            <person name="Varghese N."/>
            <person name="Submissions S."/>
        </authorList>
    </citation>
    <scope>NUCLEOTIDE SEQUENCE [LARGE SCALE GENOMIC DNA]</scope>
    <source>
        <strain evidence="3">DSM 28041</strain>
    </source>
</reference>
<name>A0A238VDM3_9BACT</name>
<keyword evidence="3" id="KW-1185">Reference proteome</keyword>
<feature type="transmembrane region" description="Helical" evidence="1">
    <location>
        <begin position="387"/>
        <end position="410"/>
    </location>
</feature>
<feature type="transmembrane region" description="Helical" evidence="1">
    <location>
        <begin position="20"/>
        <end position="39"/>
    </location>
</feature>
<feature type="transmembrane region" description="Helical" evidence="1">
    <location>
        <begin position="356"/>
        <end position="375"/>
    </location>
</feature>